<gene>
    <name evidence="2" type="ORF">CAUJ_LOCUS9645</name>
</gene>
<evidence type="ECO:0000256" key="1">
    <source>
        <dbReference type="SAM" id="MobiDB-lite"/>
    </source>
</evidence>
<protein>
    <submittedName>
        <fullName evidence="2">Uncharacterized protein</fullName>
    </submittedName>
</protein>
<reference evidence="2" key="1">
    <citation type="submission" date="2020-10" db="EMBL/GenBank/DDBJ databases">
        <authorList>
            <person name="Kikuchi T."/>
        </authorList>
    </citation>
    <scope>NUCLEOTIDE SEQUENCE</scope>
    <source>
        <strain evidence="2">NKZ352</strain>
    </source>
</reference>
<dbReference type="EMBL" id="CAJGYM010000037">
    <property type="protein sequence ID" value="CAD6193726.1"/>
    <property type="molecule type" value="Genomic_DNA"/>
</dbReference>
<sequence>MQPVGCCWQVRVRVCTTCGEIGVFGGQAVQEPHSPQRVPEHESSAEDGCTSPKNTKNVRLQCRSADEVLQVSGSGNMKFTLTQDEPLVACEMAREKRSNCG</sequence>
<feature type="region of interest" description="Disordered" evidence="1">
    <location>
        <begin position="29"/>
        <end position="55"/>
    </location>
</feature>
<dbReference type="AlphaFoldDB" id="A0A8S1HAW6"/>
<organism evidence="2 3">
    <name type="scientific">Caenorhabditis auriculariae</name>
    <dbReference type="NCBI Taxonomy" id="2777116"/>
    <lineage>
        <taxon>Eukaryota</taxon>
        <taxon>Metazoa</taxon>
        <taxon>Ecdysozoa</taxon>
        <taxon>Nematoda</taxon>
        <taxon>Chromadorea</taxon>
        <taxon>Rhabditida</taxon>
        <taxon>Rhabditina</taxon>
        <taxon>Rhabditomorpha</taxon>
        <taxon>Rhabditoidea</taxon>
        <taxon>Rhabditidae</taxon>
        <taxon>Peloderinae</taxon>
        <taxon>Caenorhabditis</taxon>
    </lineage>
</organism>
<comment type="caution">
    <text evidence="2">The sequence shown here is derived from an EMBL/GenBank/DDBJ whole genome shotgun (WGS) entry which is preliminary data.</text>
</comment>
<dbReference type="Proteomes" id="UP000835052">
    <property type="component" value="Unassembled WGS sequence"/>
</dbReference>
<keyword evidence="3" id="KW-1185">Reference proteome</keyword>
<evidence type="ECO:0000313" key="2">
    <source>
        <dbReference type="EMBL" id="CAD6193726.1"/>
    </source>
</evidence>
<evidence type="ECO:0000313" key="3">
    <source>
        <dbReference type="Proteomes" id="UP000835052"/>
    </source>
</evidence>
<name>A0A8S1HAW6_9PELO</name>
<accession>A0A8S1HAW6</accession>
<proteinExistence type="predicted"/>